<dbReference type="AlphaFoldDB" id="A0A9K3GNE0"/>
<protein>
    <submittedName>
        <fullName evidence="2">Uncharacterized protein</fullName>
    </submittedName>
</protein>
<evidence type="ECO:0000313" key="3">
    <source>
        <dbReference type="Proteomes" id="UP000265618"/>
    </source>
</evidence>
<keyword evidence="3" id="KW-1185">Reference proteome</keyword>
<evidence type="ECO:0000313" key="2">
    <source>
        <dbReference type="EMBL" id="GIQ89098.1"/>
    </source>
</evidence>
<gene>
    <name evidence="2" type="ORF">KIPB_011490</name>
</gene>
<organism evidence="2 3">
    <name type="scientific">Kipferlia bialata</name>
    <dbReference type="NCBI Taxonomy" id="797122"/>
    <lineage>
        <taxon>Eukaryota</taxon>
        <taxon>Metamonada</taxon>
        <taxon>Carpediemonas-like organisms</taxon>
        <taxon>Kipferlia</taxon>
    </lineage>
</organism>
<reference evidence="2 3" key="1">
    <citation type="journal article" date="2018" name="PLoS ONE">
        <title>The draft genome of Kipferlia bialata reveals reductive genome evolution in fornicate parasites.</title>
        <authorList>
            <person name="Tanifuji G."/>
            <person name="Takabayashi S."/>
            <person name="Kume K."/>
            <person name="Takagi M."/>
            <person name="Nakayama T."/>
            <person name="Kamikawa R."/>
            <person name="Inagaki Y."/>
            <person name="Hashimoto T."/>
        </authorList>
    </citation>
    <scope>NUCLEOTIDE SEQUENCE [LARGE SCALE GENOMIC DNA]</scope>
    <source>
        <strain evidence="2">NY0173</strain>
    </source>
</reference>
<name>A0A9K3GNE0_9EUKA</name>
<feature type="region of interest" description="Disordered" evidence="1">
    <location>
        <begin position="1"/>
        <end position="38"/>
    </location>
</feature>
<evidence type="ECO:0000256" key="1">
    <source>
        <dbReference type="SAM" id="MobiDB-lite"/>
    </source>
</evidence>
<dbReference type="Proteomes" id="UP000265618">
    <property type="component" value="Unassembled WGS sequence"/>
</dbReference>
<comment type="caution">
    <text evidence="2">The sequence shown here is derived from an EMBL/GenBank/DDBJ whole genome shotgun (WGS) entry which is preliminary data.</text>
</comment>
<proteinExistence type="predicted"/>
<accession>A0A9K3GNE0</accession>
<sequence length="60" mass="6181">MSSRAQQGGGQRGTPSLRASSGQRSTPRPQQGSGYLAHLAGIAEGHVSAQMSALASMERQ</sequence>
<feature type="non-terminal residue" evidence="2">
    <location>
        <position position="1"/>
    </location>
</feature>
<dbReference type="EMBL" id="BDIP01004684">
    <property type="protein sequence ID" value="GIQ89098.1"/>
    <property type="molecule type" value="Genomic_DNA"/>
</dbReference>
<feature type="compositionally biased region" description="Polar residues" evidence="1">
    <location>
        <begin position="13"/>
        <end position="33"/>
    </location>
</feature>